<feature type="transmembrane region" description="Helical" evidence="8">
    <location>
        <begin position="385"/>
        <end position="407"/>
    </location>
</feature>
<comment type="subcellular location">
    <subcellularLocation>
        <location evidence="1">Membrane</location>
        <topology evidence="1">Multi-pass membrane protein</topology>
    </subcellularLocation>
</comment>
<keyword evidence="3 8" id="KW-0812">Transmembrane</keyword>
<proteinExistence type="inferred from homology"/>
<evidence type="ECO:0000256" key="3">
    <source>
        <dbReference type="ARBA" id="ARBA00022692"/>
    </source>
</evidence>
<evidence type="ECO:0000256" key="1">
    <source>
        <dbReference type="ARBA" id="ARBA00004141"/>
    </source>
</evidence>
<reference evidence="12" key="1">
    <citation type="submission" date="2022-11" db="UniProtKB">
        <authorList>
            <consortium name="WormBaseParasite"/>
        </authorList>
    </citation>
    <scope>IDENTIFICATION</scope>
</reference>
<feature type="domain" description="Polycystin" evidence="10">
    <location>
        <begin position="87"/>
        <end position="248"/>
    </location>
</feature>
<keyword evidence="6" id="KW-0325">Glycoprotein</keyword>
<comment type="similarity">
    <text evidence="2">Belongs to the polycystin family.</text>
</comment>
<dbReference type="InterPro" id="IPR003915">
    <property type="entry name" value="PKD_2"/>
</dbReference>
<dbReference type="AlphaFoldDB" id="A0A914EK68"/>
<name>A0A914EK68_9BILA</name>
<dbReference type="Pfam" id="PF20519">
    <property type="entry name" value="Polycystin_dom"/>
    <property type="match status" value="1"/>
</dbReference>
<dbReference type="InterPro" id="IPR051223">
    <property type="entry name" value="Polycystin"/>
</dbReference>
<evidence type="ECO:0000259" key="9">
    <source>
        <dbReference type="Pfam" id="PF08016"/>
    </source>
</evidence>
<dbReference type="Proteomes" id="UP000887540">
    <property type="component" value="Unplaced"/>
</dbReference>
<evidence type="ECO:0000256" key="4">
    <source>
        <dbReference type="ARBA" id="ARBA00022989"/>
    </source>
</evidence>
<evidence type="ECO:0000256" key="2">
    <source>
        <dbReference type="ARBA" id="ARBA00007200"/>
    </source>
</evidence>
<dbReference type="GO" id="GO:0005262">
    <property type="term" value="F:calcium channel activity"/>
    <property type="evidence" value="ECO:0007669"/>
    <property type="project" value="TreeGrafter"/>
</dbReference>
<keyword evidence="5 8" id="KW-0472">Membrane</keyword>
<feature type="domain" description="Polycystin cation channel PKD1/PKD2" evidence="9">
    <location>
        <begin position="258"/>
        <end position="474"/>
    </location>
</feature>
<evidence type="ECO:0000259" key="10">
    <source>
        <dbReference type="Pfam" id="PF20519"/>
    </source>
</evidence>
<organism evidence="11 12">
    <name type="scientific">Acrobeloides nanus</name>
    <dbReference type="NCBI Taxonomy" id="290746"/>
    <lineage>
        <taxon>Eukaryota</taxon>
        <taxon>Metazoa</taxon>
        <taxon>Ecdysozoa</taxon>
        <taxon>Nematoda</taxon>
        <taxon>Chromadorea</taxon>
        <taxon>Rhabditida</taxon>
        <taxon>Tylenchina</taxon>
        <taxon>Cephalobomorpha</taxon>
        <taxon>Cephaloboidea</taxon>
        <taxon>Cephalobidae</taxon>
        <taxon>Acrobeloides</taxon>
    </lineage>
</organism>
<feature type="transmembrane region" description="Helical" evidence="8">
    <location>
        <begin position="344"/>
        <end position="365"/>
    </location>
</feature>
<feature type="transmembrane region" description="Helical" evidence="8">
    <location>
        <begin position="443"/>
        <end position="469"/>
    </location>
</feature>
<feature type="transmembrane region" description="Helical" evidence="8">
    <location>
        <begin position="258"/>
        <end position="279"/>
    </location>
</feature>
<feature type="transmembrane region" description="Helical" evidence="8">
    <location>
        <begin position="219"/>
        <end position="238"/>
    </location>
</feature>
<dbReference type="InterPro" id="IPR046791">
    <property type="entry name" value="Polycystin_dom"/>
</dbReference>
<evidence type="ECO:0000313" key="11">
    <source>
        <dbReference type="Proteomes" id="UP000887540"/>
    </source>
</evidence>
<feature type="transmembrane region" description="Helical" evidence="8">
    <location>
        <begin position="14"/>
        <end position="37"/>
    </location>
</feature>
<feature type="disulfide bond" evidence="7">
    <location>
        <begin position="107"/>
        <end position="120"/>
    </location>
</feature>
<evidence type="ECO:0000256" key="8">
    <source>
        <dbReference type="SAM" id="Phobius"/>
    </source>
</evidence>
<feature type="transmembrane region" description="Helical" evidence="8">
    <location>
        <begin position="300"/>
        <end position="324"/>
    </location>
</feature>
<dbReference type="GO" id="GO:0016020">
    <property type="term" value="C:membrane"/>
    <property type="evidence" value="ECO:0007669"/>
    <property type="project" value="UniProtKB-SubCell"/>
</dbReference>
<dbReference type="GO" id="GO:0005509">
    <property type="term" value="F:calcium ion binding"/>
    <property type="evidence" value="ECO:0007669"/>
    <property type="project" value="InterPro"/>
</dbReference>
<keyword evidence="4 8" id="KW-1133">Transmembrane helix</keyword>
<dbReference type="Pfam" id="PF08016">
    <property type="entry name" value="PKD_channel"/>
    <property type="match status" value="1"/>
</dbReference>
<protein>
    <submittedName>
        <fullName evidence="12">Polycystic kidney disease 2-like 1 protein</fullName>
    </submittedName>
</protein>
<evidence type="ECO:0000313" key="12">
    <source>
        <dbReference type="WBParaSite" id="ACRNAN_scaffold832.g11392.t1"/>
    </source>
</evidence>
<accession>A0A914EK68</accession>
<dbReference type="InterPro" id="IPR013122">
    <property type="entry name" value="PKD1_2_channel"/>
</dbReference>
<dbReference type="PANTHER" id="PTHR10877">
    <property type="entry name" value="POLYCYSTIN FAMILY MEMBER"/>
    <property type="match status" value="1"/>
</dbReference>
<dbReference type="PRINTS" id="PR01433">
    <property type="entry name" value="POLYCYSTIN2"/>
</dbReference>
<dbReference type="WBParaSite" id="ACRNAN_scaffold832.g11392.t1">
    <property type="protein sequence ID" value="ACRNAN_scaffold832.g11392.t1"/>
    <property type="gene ID" value="ACRNAN_scaffold832.g11392"/>
</dbReference>
<evidence type="ECO:0000256" key="7">
    <source>
        <dbReference type="PIRSR" id="PIRSR603915-2"/>
    </source>
</evidence>
<evidence type="ECO:0000256" key="6">
    <source>
        <dbReference type="ARBA" id="ARBA00023180"/>
    </source>
</evidence>
<keyword evidence="11" id="KW-1185">Reference proteome</keyword>
<sequence>MMWEADTSSFSRKFYIIVLFWFFVLEPLKAFIMSFIYSKFHEDYRVVNKYEKAILLVKPKNELIRQRISWYDNQPAWGMLGYMNDKVSRTMGIGMIRQVRSVNNKNCDVLNDFERYFDTCIGYTHKRYEDTTPAYSPSWAYSINASEARYEYTYRTQANLSGQTYYGTYDTYSGGGYTVLLNGSQPDLAAQLQRLQNEKWIDGNTRAVFIQFSTYNAHINYFGIVNLILEIPPIGSMYSDSWIEVIKLYRYIGGSTGAVIFFEVLYISFTIVLALKNIYCLCKNGLAYLKSFWNLMDISIMLVMIASVIIYIIRFFVSIYVSNWFAATNGNVYINLENARDLEIYFLSLLACVILLTVMKMIRILRFNRRIDVFTRTLNRSASSIAGFSLCLFVFLMAFNFAIYMLLFDQLRYFNTMYGVIFENIAAILGKASIVEILNVSTIAAVTFMIFNLAGTVVLLNVFIMIVMYEFKEVRNDKKNQTNDYEAIDHVKTKAMIAFKAYKRQHMTSLGLPNNLEVCTPARWLLVKLNELMVHANNLRGIPEKLVVLKPSKNVIN</sequence>
<dbReference type="PANTHER" id="PTHR10877:SF194">
    <property type="entry name" value="LOCATION OF VULVA DEFECTIVE 1"/>
    <property type="match status" value="1"/>
</dbReference>
<evidence type="ECO:0000256" key="5">
    <source>
        <dbReference type="ARBA" id="ARBA00023136"/>
    </source>
</evidence>
<dbReference type="GO" id="GO:0050982">
    <property type="term" value="P:detection of mechanical stimulus"/>
    <property type="evidence" value="ECO:0007669"/>
    <property type="project" value="TreeGrafter"/>
</dbReference>